<keyword evidence="1" id="KW-0238">DNA-binding</keyword>
<dbReference type="PATRIC" id="fig|1430.6.peg.2009"/>
<dbReference type="Pfam" id="PF02334">
    <property type="entry name" value="RTP"/>
    <property type="match status" value="1"/>
</dbReference>
<keyword evidence="2" id="KW-0614">Plasmid</keyword>
<dbReference type="InterPro" id="IPR036390">
    <property type="entry name" value="WH_DNA-bd_sf"/>
</dbReference>
<protein>
    <recommendedName>
        <fullName evidence="1">Replication termination protein</fullName>
    </recommendedName>
    <alternativeName>
        <fullName evidence="1">Replication terminator protein</fullName>
    </alternativeName>
</protein>
<reference evidence="2" key="1">
    <citation type="journal article" date="2017" name="Res. Microbiol.">
        <title>Comparative genomics of extrachromosomal elements in Bacillus thuringiensis subsp. israelensis.</title>
        <authorList>
            <person name="Bolotin A."/>
            <person name="Gillis A."/>
            <person name="Sanchis V."/>
            <person name="Nielsen-LeRoux C."/>
            <person name="Mahillon J."/>
            <person name="Lereclus D."/>
            <person name="Sorokin A."/>
        </authorList>
    </citation>
    <scope>NUCLEOTIDE SEQUENCE</scope>
    <source>
        <strain evidence="2">AM65-52</strain>
        <plasmid evidence="2">pAM65-52-3-235K</plasmid>
    </source>
</reference>
<name>A0A160LK59_BACTI</name>
<comment type="function">
    <text evidence="1">Plays a role in DNA replication and termination (fork arrest mechanism). Two dimers of rtp bind to the two inverted repeat regions (IRI and IRII) present in the termination site. The binding of each dimer is centered on an 8 bp direct repeat.</text>
</comment>
<dbReference type="PIRSF" id="PIRSF021424">
    <property type="entry name" value="RTP"/>
    <property type="match status" value="1"/>
</dbReference>
<dbReference type="EMBL" id="CP013278">
    <property type="protein sequence ID" value="AND28619.1"/>
    <property type="molecule type" value="Genomic_DNA"/>
</dbReference>
<dbReference type="SUPFAM" id="SSF46785">
    <property type="entry name" value="Winged helix' DNA-binding domain"/>
    <property type="match status" value="1"/>
</dbReference>
<accession>A0A160LK59</accession>
<dbReference type="InterPro" id="IPR003432">
    <property type="entry name" value="RTP"/>
</dbReference>
<evidence type="ECO:0000256" key="1">
    <source>
        <dbReference type="PIRNR" id="PIRNR021424"/>
    </source>
</evidence>
<dbReference type="GO" id="GO:0006274">
    <property type="term" value="P:DNA replication termination"/>
    <property type="evidence" value="ECO:0007669"/>
    <property type="project" value="InterPro"/>
</dbReference>
<sequence>MEEYQNRGFLLKQRSYLKLYIYRIIDRNKGYGSQYLNDLREEFKFLGYHPTHTELYKTLHELTRDGYVKREKRIKGEEGVDFQEIILYQLTDEGKKEYNRYKQQMKVELERCKGLLDKALKDHYGPVR</sequence>
<dbReference type="RefSeq" id="WP_000393454.1">
    <property type="nucleotide sequence ID" value="NZ_CP013278.1"/>
</dbReference>
<dbReference type="GO" id="GO:0003677">
    <property type="term" value="F:DNA binding"/>
    <property type="evidence" value="ECO:0007669"/>
    <property type="project" value="UniProtKB-KW"/>
</dbReference>
<gene>
    <name evidence="2" type="ORF">ATN07_33470</name>
</gene>
<dbReference type="Gene3D" id="1.10.10.10">
    <property type="entry name" value="Winged helix-like DNA-binding domain superfamily/Winged helix DNA-binding domain"/>
    <property type="match status" value="1"/>
</dbReference>
<comment type="subunit">
    <text evidence="1">Homodimer.</text>
</comment>
<organism evidence="2">
    <name type="scientific">Bacillus thuringiensis subsp. israelensis</name>
    <dbReference type="NCBI Taxonomy" id="1430"/>
    <lineage>
        <taxon>Bacteria</taxon>
        <taxon>Bacillati</taxon>
        <taxon>Bacillota</taxon>
        <taxon>Bacilli</taxon>
        <taxon>Bacillales</taxon>
        <taxon>Bacillaceae</taxon>
        <taxon>Bacillus</taxon>
        <taxon>Bacillus cereus group</taxon>
    </lineage>
</organism>
<evidence type="ECO:0000313" key="2">
    <source>
        <dbReference type="EMBL" id="AND28619.1"/>
    </source>
</evidence>
<dbReference type="AlphaFoldDB" id="A0A160LK59"/>
<dbReference type="InterPro" id="IPR036388">
    <property type="entry name" value="WH-like_DNA-bd_sf"/>
</dbReference>
<proteinExistence type="predicted"/>
<geneLocation type="plasmid" evidence="2">
    <name>pAM65-52-3-235K</name>
</geneLocation>